<protein>
    <recommendedName>
        <fullName evidence="4">Lipoprotein</fullName>
    </recommendedName>
</protein>
<accession>A0A7H0H1Y3</accession>
<keyword evidence="2" id="KW-0614">Plasmid</keyword>
<evidence type="ECO:0000313" key="3">
    <source>
        <dbReference type="Proteomes" id="UP000516093"/>
    </source>
</evidence>
<sequence length="146" mass="15551">MKLLYSWAVGLLGLTACSKENNVTPHLQAAFNQEVTLRYSQTASLPDLQAPELTLTLEDVLDQRCPPCFSPGTVQAVLAVQSQNGERQAVRLCLGCGSATGLSDSAAVQANNQRYVLTLHQVTPVDTGSGGNGPKKDKQAVLTVQR</sequence>
<feature type="region of interest" description="Disordered" evidence="1">
    <location>
        <begin position="124"/>
        <end position="146"/>
    </location>
</feature>
<dbReference type="AlphaFoldDB" id="A0A7H0H1Y3"/>
<proteinExistence type="predicted"/>
<reference evidence="2 3" key="1">
    <citation type="submission" date="2020-08" db="EMBL/GenBank/DDBJ databases">
        <title>Genome sequence of Hymenobacter qilianensis JCM 19763T.</title>
        <authorList>
            <person name="Hyun D.-W."/>
            <person name="Bae J.-W."/>
        </authorList>
    </citation>
    <scope>NUCLEOTIDE SEQUENCE [LARGE SCALE GENOMIC DNA]</scope>
    <source>
        <strain evidence="2 3">JCM 19763</strain>
        <plasmid evidence="2 3">p_unnamed4</plasmid>
    </source>
</reference>
<organism evidence="2 3">
    <name type="scientific">Hymenobacter qilianensis</name>
    <dbReference type="NCBI Taxonomy" id="1385715"/>
    <lineage>
        <taxon>Bacteria</taxon>
        <taxon>Pseudomonadati</taxon>
        <taxon>Bacteroidota</taxon>
        <taxon>Cytophagia</taxon>
        <taxon>Cytophagales</taxon>
        <taxon>Hymenobacteraceae</taxon>
        <taxon>Hymenobacter</taxon>
    </lineage>
</organism>
<dbReference type="KEGG" id="hqi:H9L05_22640"/>
<dbReference type="RefSeq" id="WP_187734708.1">
    <property type="nucleotide sequence ID" value="NZ_BMFN01000008.1"/>
</dbReference>
<keyword evidence="3" id="KW-1185">Reference proteome</keyword>
<dbReference type="Proteomes" id="UP000516093">
    <property type="component" value="Plasmid p_unnamed4"/>
</dbReference>
<gene>
    <name evidence="2" type="ORF">H9L05_22640</name>
</gene>
<evidence type="ECO:0008006" key="4">
    <source>
        <dbReference type="Google" id="ProtNLM"/>
    </source>
</evidence>
<evidence type="ECO:0000313" key="2">
    <source>
        <dbReference type="EMBL" id="QNP54549.1"/>
    </source>
</evidence>
<dbReference type="PROSITE" id="PS51257">
    <property type="entry name" value="PROKAR_LIPOPROTEIN"/>
    <property type="match status" value="1"/>
</dbReference>
<dbReference type="EMBL" id="CP060788">
    <property type="protein sequence ID" value="QNP54549.1"/>
    <property type="molecule type" value="Genomic_DNA"/>
</dbReference>
<evidence type="ECO:0000256" key="1">
    <source>
        <dbReference type="SAM" id="MobiDB-lite"/>
    </source>
</evidence>
<name>A0A7H0H1Y3_9BACT</name>
<geneLocation type="plasmid" evidence="2 3">
    <name>p_unnamed4</name>
</geneLocation>